<reference evidence="1" key="1">
    <citation type="journal article" date="2019" name="bioRxiv">
        <title>The Genome of the Zebra Mussel, Dreissena polymorpha: A Resource for Invasive Species Research.</title>
        <authorList>
            <person name="McCartney M.A."/>
            <person name="Auch B."/>
            <person name="Kono T."/>
            <person name="Mallez S."/>
            <person name="Zhang Y."/>
            <person name="Obille A."/>
            <person name="Becker A."/>
            <person name="Abrahante J.E."/>
            <person name="Garbe J."/>
            <person name="Badalamenti J.P."/>
            <person name="Herman A."/>
            <person name="Mangelson H."/>
            <person name="Liachko I."/>
            <person name="Sullivan S."/>
            <person name="Sone E.D."/>
            <person name="Koren S."/>
            <person name="Silverstein K.A.T."/>
            <person name="Beckman K.B."/>
            <person name="Gohl D.M."/>
        </authorList>
    </citation>
    <scope>NUCLEOTIDE SEQUENCE</scope>
    <source>
        <strain evidence="1">Duluth1</strain>
        <tissue evidence="1">Whole animal</tissue>
    </source>
</reference>
<protein>
    <submittedName>
        <fullName evidence="1">Uncharacterized protein</fullName>
    </submittedName>
</protein>
<evidence type="ECO:0000313" key="1">
    <source>
        <dbReference type="EMBL" id="KAH3866575.1"/>
    </source>
</evidence>
<reference evidence="1" key="2">
    <citation type="submission" date="2020-11" db="EMBL/GenBank/DDBJ databases">
        <authorList>
            <person name="McCartney M.A."/>
            <person name="Auch B."/>
            <person name="Kono T."/>
            <person name="Mallez S."/>
            <person name="Becker A."/>
            <person name="Gohl D.M."/>
            <person name="Silverstein K.A.T."/>
            <person name="Koren S."/>
            <person name="Bechman K.B."/>
            <person name="Herman A."/>
            <person name="Abrahante J.E."/>
            <person name="Garbe J."/>
        </authorList>
    </citation>
    <scope>NUCLEOTIDE SEQUENCE</scope>
    <source>
        <strain evidence="1">Duluth1</strain>
        <tissue evidence="1">Whole animal</tissue>
    </source>
</reference>
<keyword evidence="2" id="KW-1185">Reference proteome</keyword>
<sequence>MLKITHENTETIQLAAFGGLNKQVQHVEIATVCLQTDGGDKVPIRVLIVPKFAAPMENCVTSAISQLVISVV</sequence>
<proteinExistence type="predicted"/>
<dbReference type="AlphaFoldDB" id="A0A9D4LYK3"/>
<dbReference type="Proteomes" id="UP000828390">
    <property type="component" value="Unassembled WGS sequence"/>
</dbReference>
<accession>A0A9D4LYK3</accession>
<name>A0A9D4LYK3_DREPO</name>
<gene>
    <name evidence="1" type="ORF">DPMN_029672</name>
</gene>
<comment type="caution">
    <text evidence="1">The sequence shown here is derived from an EMBL/GenBank/DDBJ whole genome shotgun (WGS) entry which is preliminary data.</text>
</comment>
<organism evidence="1 2">
    <name type="scientific">Dreissena polymorpha</name>
    <name type="common">Zebra mussel</name>
    <name type="synonym">Mytilus polymorpha</name>
    <dbReference type="NCBI Taxonomy" id="45954"/>
    <lineage>
        <taxon>Eukaryota</taxon>
        <taxon>Metazoa</taxon>
        <taxon>Spiralia</taxon>
        <taxon>Lophotrochozoa</taxon>
        <taxon>Mollusca</taxon>
        <taxon>Bivalvia</taxon>
        <taxon>Autobranchia</taxon>
        <taxon>Heteroconchia</taxon>
        <taxon>Euheterodonta</taxon>
        <taxon>Imparidentia</taxon>
        <taxon>Neoheterodontei</taxon>
        <taxon>Myida</taxon>
        <taxon>Dreissenoidea</taxon>
        <taxon>Dreissenidae</taxon>
        <taxon>Dreissena</taxon>
    </lineage>
</organism>
<dbReference type="EMBL" id="JAIWYP010000002">
    <property type="protein sequence ID" value="KAH3866575.1"/>
    <property type="molecule type" value="Genomic_DNA"/>
</dbReference>
<evidence type="ECO:0000313" key="2">
    <source>
        <dbReference type="Proteomes" id="UP000828390"/>
    </source>
</evidence>